<dbReference type="HOGENOM" id="CLU_017584_5_3_5"/>
<dbReference type="PANTHER" id="PTHR43537">
    <property type="entry name" value="TRANSCRIPTIONAL REGULATOR, GNTR FAMILY"/>
    <property type="match status" value="1"/>
</dbReference>
<dbReference type="SMART" id="SM00345">
    <property type="entry name" value="HTH_GNTR"/>
    <property type="match status" value="1"/>
</dbReference>
<dbReference type="GO" id="GO:0003677">
    <property type="term" value="F:DNA binding"/>
    <property type="evidence" value="ECO:0007669"/>
    <property type="project" value="UniProtKB-KW"/>
</dbReference>
<keyword evidence="1" id="KW-0805">Transcription regulation</keyword>
<geneLocation type="plasmid" evidence="6">
    <name>III</name>
</geneLocation>
<dbReference type="InterPro" id="IPR000524">
    <property type="entry name" value="Tscrpt_reg_HTH_GntR"/>
</dbReference>
<organism evidence="5 6">
    <name type="scientific">Neorhizobium galegae bv. officinalis bv. officinalis str. HAMBI 1141</name>
    <dbReference type="NCBI Taxonomy" id="1028801"/>
    <lineage>
        <taxon>Bacteria</taxon>
        <taxon>Pseudomonadati</taxon>
        <taxon>Pseudomonadota</taxon>
        <taxon>Alphaproteobacteria</taxon>
        <taxon>Hyphomicrobiales</taxon>
        <taxon>Rhizobiaceae</taxon>
        <taxon>Rhizobium/Agrobacterium group</taxon>
        <taxon>Neorhizobium</taxon>
    </lineage>
</organism>
<dbReference type="KEGG" id="ngl:RG1141_PB01210"/>
<dbReference type="EMBL" id="HG938357">
    <property type="protein sequence ID" value="CDN58469.1"/>
    <property type="molecule type" value="Genomic_DNA"/>
</dbReference>
<reference evidence="6" key="1">
    <citation type="journal article" date="2014" name="BMC Genomics">
        <title>Genome sequencing of two Neorhizobium galegae strains reveals a noeT gene responsible for the unusual acetylation of the nodulation factors.</title>
        <authorList>
            <person name="Osterman J."/>
            <person name="Marsh J."/>
            <person name="Laine P.K."/>
            <person name="Zeng Z."/>
            <person name="Alatalo E."/>
            <person name="Sullivan J.T."/>
            <person name="Young J.P."/>
            <person name="Thomas-Oates J."/>
            <person name="Paulin L."/>
            <person name="Lindstrom K."/>
        </authorList>
    </citation>
    <scope>NUCLEOTIDE SEQUENCE [LARGE SCALE GENOMIC DNA]</scope>
    <source>
        <strain evidence="6">HAMBI 1141</strain>
        <plasmid evidence="6">III</plasmid>
    </source>
</reference>
<keyword evidence="5" id="KW-0614">Plasmid</keyword>
<dbReference type="Proteomes" id="UP000028186">
    <property type="component" value="Plasmid pHAMBI1141b"/>
</dbReference>
<keyword evidence="2" id="KW-0238">DNA-binding</keyword>
<dbReference type="Gene3D" id="1.10.10.10">
    <property type="entry name" value="Winged helix-like DNA-binding domain superfamily/Winged helix DNA-binding domain"/>
    <property type="match status" value="1"/>
</dbReference>
<dbReference type="PANTHER" id="PTHR43537:SF24">
    <property type="entry name" value="GLUCONATE OPERON TRANSCRIPTIONAL REPRESSOR"/>
    <property type="match status" value="1"/>
</dbReference>
<evidence type="ECO:0000259" key="4">
    <source>
        <dbReference type="SMART" id="SM00345"/>
    </source>
</evidence>
<evidence type="ECO:0000313" key="5">
    <source>
        <dbReference type="EMBL" id="CDN58469.1"/>
    </source>
</evidence>
<proteinExistence type="predicted"/>
<keyword evidence="3" id="KW-0804">Transcription</keyword>
<evidence type="ECO:0000256" key="1">
    <source>
        <dbReference type="ARBA" id="ARBA00023015"/>
    </source>
</evidence>
<dbReference type="GO" id="GO:0003700">
    <property type="term" value="F:DNA-binding transcription factor activity"/>
    <property type="evidence" value="ECO:0007669"/>
    <property type="project" value="InterPro"/>
</dbReference>
<feature type="domain" description="HTH gntR-type" evidence="4">
    <location>
        <begin position="17"/>
        <end position="75"/>
    </location>
</feature>
<accession>A0A068TK03</accession>
<dbReference type="AlphaFoldDB" id="A0A068TK03"/>
<dbReference type="InterPro" id="IPR036390">
    <property type="entry name" value="WH_DNA-bd_sf"/>
</dbReference>
<evidence type="ECO:0000313" key="6">
    <source>
        <dbReference type="Proteomes" id="UP000028186"/>
    </source>
</evidence>
<evidence type="ECO:0000256" key="3">
    <source>
        <dbReference type="ARBA" id="ARBA00023163"/>
    </source>
</evidence>
<dbReference type="SUPFAM" id="SSF46785">
    <property type="entry name" value="Winged helix' DNA-binding domain"/>
    <property type="match status" value="1"/>
</dbReference>
<evidence type="ECO:0000256" key="2">
    <source>
        <dbReference type="ARBA" id="ARBA00023125"/>
    </source>
</evidence>
<dbReference type="RefSeq" id="WP_040126020.1">
    <property type="nucleotide sequence ID" value="NZ_HG938357.1"/>
</dbReference>
<dbReference type="Pfam" id="PF00392">
    <property type="entry name" value="GntR"/>
    <property type="match status" value="1"/>
</dbReference>
<sequence>MAQDFYKSSSQDKVSEAYARIRAALNHYRSPPGSFLNIRLVAARLKISTTPVREALIRLANEEVVGFIRGRGYHTLFLSSEELTADYEFAMVMMKYAIEARGSGVLEKSAVGPGKLWDGGPVIEELQAAEISAHVEGIYRTIAGLSGNRRVVRNTAAFSARTGPIRQYGLMSNSAIREAVSLLDELAAVLRDSRRDHAVRIAERHTRLIIGALPGLVRDLNNRANSSRTAVEDLL</sequence>
<dbReference type="InterPro" id="IPR036388">
    <property type="entry name" value="WH-like_DNA-bd_sf"/>
</dbReference>
<name>A0A068TK03_NEOGA</name>
<gene>
    <name evidence="5" type="ORF">RG1141_PB01210</name>
</gene>
<protein>
    <submittedName>
        <fullName evidence="5">Transcriptional regulator</fullName>
    </submittedName>
</protein>